<proteinExistence type="predicted"/>
<dbReference type="Pfam" id="PF13193">
    <property type="entry name" value="AMP-binding_C"/>
    <property type="match status" value="1"/>
</dbReference>
<evidence type="ECO:0000259" key="2">
    <source>
        <dbReference type="Pfam" id="PF13193"/>
    </source>
</evidence>
<dbReference type="STRING" id="1915.SLINC_5894"/>
<dbReference type="PROSITE" id="PS00455">
    <property type="entry name" value="AMP_BINDING"/>
    <property type="match status" value="1"/>
</dbReference>
<dbReference type="Gene3D" id="3.40.50.980">
    <property type="match status" value="2"/>
</dbReference>
<dbReference type="KEGG" id="sls:SLINC_5894"/>
<organism evidence="3 4">
    <name type="scientific">Streptomyces lincolnensis</name>
    <dbReference type="NCBI Taxonomy" id="1915"/>
    <lineage>
        <taxon>Bacteria</taxon>
        <taxon>Bacillati</taxon>
        <taxon>Actinomycetota</taxon>
        <taxon>Actinomycetes</taxon>
        <taxon>Kitasatosporales</taxon>
        <taxon>Streptomycetaceae</taxon>
        <taxon>Streptomyces</taxon>
    </lineage>
</organism>
<dbReference type="GO" id="GO:0043041">
    <property type="term" value="P:amino acid activation for nonribosomal peptide biosynthetic process"/>
    <property type="evidence" value="ECO:0007669"/>
    <property type="project" value="TreeGrafter"/>
</dbReference>
<keyword evidence="4" id="KW-1185">Reference proteome</keyword>
<dbReference type="PATRIC" id="fig|1915.4.peg.6528"/>
<dbReference type="OrthoDB" id="2472181at2"/>
<dbReference type="GO" id="GO:0009366">
    <property type="term" value="C:enterobactin synthetase complex"/>
    <property type="evidence" value="ECO:0007669"/>
    <property type="project" value="TreeGrafter"/>
</dbReference>
<dbReference type="GO" id="GO:0031177">
    <property type="term" value="F:phosphopantetheine binding"/>
    <property type="evidence" value="ECO:0007669"/>
    <property type="project" value="TreeGrafter"/>
</dbReference>
<dbReference type="InterPro" id="IPR020845">
    <property type="entry name" value="AMP-binding_CS"/>
</dbReference>
<gene>
    <name evidence="3" type="ORF">SLINC_5894</name>
</gene>
<dbReference type="GO" id="GO:0047527">
    <property type="term" value="F:2,3-dihydroxybenzoate-serine ligase activity"/>
    <property type="evidence" value="ECO:0007669"/>
    <property type="project" value="TreeGrafter"/>
</dbReference>
<dbReference type="PANTHER" id="PTHR45527">
    <property type="entry name" value="NONRIBOSOMAL PEPTIDE SYNTHETASE"/>
    <property type="match status" value="1"/>
</dbReference>
<protein>
    <submittedName>
        <fullName evidence="3">Amino acid adenylation</fullName>
    </submittedName>
</protein>
<dbReference type="InterPro" id="IPR020459">
    <property type="entry name" value="AMP-binding"/>
</dbReference>
<dbReference type="Gene3D" id="3.30.300.30">
    <property type="match status" value="1"/>
</dbReference>
<dbReference type="RefSeq" id="WP_067440057.1">
    <property type="nucleotide sequence ID" value="NZ_CP016438.1"/>
</dbReference>
<name>A0A1B1MHP4_STRLN</name>
<dbReference type="InterPro" id="IPR010071">
    <property type="entry name" value="AA_adenyl_dom"/>
</dbReference>
<sequence>MTVRQQESGEQHFTVQAPDRTSAALAAALVAARVCHTGEATVRIGADASPSPDGTSLPLAEGGRDTITALARAVAEYAAYGTVRLDVHCDSCRDGSGDHRPGRLALPPGAQAGPHTVVHDCGGTFTRWGPERTRTVLERLATFPEAGLDRLVVAGAEERRMLLTLGGARVARPATPLHELIAQAADRHPSRVAVTADGESLTYGELLARAHGFADRLRAEGVCRGDVVGVSAWRSLDLPGVLLGVLLAGGAYLPLGTEAPPARLGTMIGTAGARVVVCADDTADRIRQAAPDAVLLDLTGRRLPGPAAPEPPHRTAGGPTARPEDPAYVLFTSGSTGRPKGVVVPHAAIVNRLLWMQDHFRLDASDIVLQKTPFDFDVSVWEFFWPLLAGARLAMAPPLAHLDPEEMAETVVREEITVAHFVPCVLEQFLREPRAADCARLRRVVCSGEVLPPALADRAAAVLGATVHNLYGPTEAAVDVTSWDCRTPEPGPTVPIGPPIDNVDAHVLTPAGEPVPFGAVGELHLAGVCLASGYAGAPDLTRERFVPDPFTAGPGGRMYRTGDLVRWLPATSADGRAALDYRGRLDQQIKVHGVRIEAGEVEHVLDQHPKVRASAVVKIATPGGDRLIGCLLVEPGDPPGRAELRRHARASLTPAMIPSRFTVLDRFPMTTSGKIDRARLRELALEPGSETPTLEPLR</sequence>
<evidence type="ECO:0000313" key="4">
    <source>
        <dbReference type="Proteomes" id="UP000092598"/>
    </source>
</evidence>
<dbReference type="FunFam" id="3.40.50.12780:FF:000012">
    <property type="entry name" value="Non-ribosomal peptide synthetase"/>
    <property type="match status" value="1"/>
</dbReference>
<dbReference type="AlphaFoldDB" id="A0A1B1MHP4"/>
<feature type="domain" description="AMP-binding enzyme C-terminal" evidence="2">
    <location>
        <begin position="600"/>
        <end position="674"/>
    </location>
</feature>
<evidence type="ECO:0000313" key="3">
    <source>
        <dbReference type="EMBL" id="ANS68118.1"/>
    </source>
</evidence>
<dbReference type="SUPFAM" id="SSF56801">
    <property type="entry name" value="Acetyl-CoA synthetase-like"/>
    <property type="match status" value="1"/>
</dbReference>
<dbReference type="PRINTS" id="PR00154">
    <property type="entry name" value="AMPBINDING"/>
</dbReference>
<evidence type="ECO:0000259" key="1">
    <source>
        <dbReference type="Pfam" id="PF00501"/>
    </source>
</evidence>
<feature type="domain" description="AMP-dependent synthetase/ligase" evidence="1">
    <location>
        <begin position="182"/>
        <end position="534"/>
    </location>
</feature>
<dbReference type="Gene3D" id="2.30.38.10">
    <property type="entry name" value="Luciferase, Domain 3"/>
    <property type="match status" value="1"/>
</dbReference>
<dbReference type="GO" id="GO:0009239">
    <property type="term" value="P:enterobactin biosynthetic process"/>
    <property type="evidence" value="ECO:0007669"/>
    <property type="project" value="TreeGrafter"/>
</dbReference>
<accession>A0A1B1MHP4</accession>
<dbReference type="Proteomes" id="UP000092598">
    <property type="component" value="Chromosome"/>
</dbReference>
<dbReference type="NCBIfam" id="TIGR01733">
    <property type="entry name" value="AA-adenyl-dom"/>
    <property type="match status" value="1"/>
</dbReference>
<dbReference type="InterPro" id="IPR045851">
    <property type="entry name" value="AMP-bd_C_sf"/>
</dbReference>
<dbReference type="InterPro" id="IPR000873">
    <property type="entry name" value="AMP-dep_synth/lig_dom"/>
</dbReference>
<dbReference type="PANTHER" id="PTHR45527:SF1">
    <property type="entry name" value="FATTY ACID SYNTHASE"/>
    <property type="match status" value="1"/>
</dbReference>
<dbReference type="FunFam" id="3.40.50.980:FF:000002">
    <property type="entry name" value="Enterobactin synthetase component F"/>
    <property type="match status" value="1"/>
</dbReference>
<dbReference type="EMBL" id="CP016438">
    <property type="protein sequence ID" value="ANS68118.1"/>
    <property type="molecule type" value="Genomic_DNA"/>
</dbReference>
<dbReference type="Pfam" id="PF00501">
    <property type="entry name" value="AMP-binding"/>
    <property type="match status" value="1"/>
</dbReference>
<dbReference type="GO" id="GO:0005829">
    <property type="term" value="C:cytosol"/>
    <property type="evidence" value="ECO:0007669"/>
    <property type="project" value="TreeGrafter"/>
</dbReference>
<reference evidence="3 4" key="1">
    <citation type="submission" date="2016-07" db="EMBL/GenBank/DDBJ databases">
        <title>Enhancement of antibiotic productionsby engineered nitrateutilization in actinobacteria.</title>
        <authorList>
            <person name="Meng S.C."/>
        </authorList>
    </citation>
    <scope>NUCLEOTIDE SEQUENCE [LARGE SCALE GENOMIC DNA]</scope>
    <source>
        <strain evidence="3 4">NRRL 2936</strain>
    </source>
</reference>
<dbReference type="InterPro" id="IPR025110">
    <property type="entry name" value="AMP-bd_C"/>
</dbReference>